<reference evidence="1" key="1">
    <citation type="journal article" date="2020" name="Nature">
        <title>Giant virus diversity and host interactions through global metagenomics.</title>
        <authorList>
            <person name="Schulz F."/>
            <person name="Roux S."/>
            <person name="Paez-Espino D."/>
            <person name="Jungbluth S."/>
            <person name="Walsh D.A."/>
            <person name="Denef V.J."/>
            <person name="McMahon K.D."/>
            <person name="Konstantinidis K.T."/>
            <person name="Eloe-Fadrosh E.A."/>
            <person name="Kyrpides N.C."/>
            <person name="Woyke T."/>
        </authorList>
    </citation>
    <scope>NUCLEOTIDE SEQUENCE</scope>
    <source>
        <strain evidence="1">GVMAG-M-3300023179-63</strain>
    </source>
</reference>
<accession>A0A6C0H4J0</accession>
<dbReference type="EMBL" id="MN739867">
    <property type="protein sequence ID" value="QHT75327.1"/>
    <property type="molecule type" value="Genomic_DNA"/>
</dbReference>
<dbReference type="Gene3D" id="3.40.1440.50">
    <property type="match status" value="1"/>
</dbReference>
<evidence type="ECO:0000313" key="1">
    <source>
        <dbReference type="EMBL" id="QHT75327.1"/>
    </source>
</evidence>
<name>A0A6C0H4J0_9ZZZZ</name>
<organism evidence="1">
    <name type="scientific">viral metagenome</name>
    <dbReference type="NCBI Taxonomy" id="1070528"/>
    <lineage>
        <taxon>unclassified sequences</taxon>
        <taxon>metagenomes</taxon>
        <taxon>organismal metagenomes</taxon>
    </lineage>
</organism>
<sequence>MSEMTSNNDISGLSNINELYESSLIKKWIKLIPTEKTIPFDEYNRKDYFIPIADIVLDSELITNGKNQGNKKRNTLIQFIPTISTEAYNKKNEWLYLLVINGMIVKIGGTRTGLKKRVGSYLCGHHIEERGKSGDCSKTNGFIYNTFEFYLNLGCKIQMYGYELPKTEIIIEIFGKETKIIAQTYHAYESTFLEDYKKKYNEYPILNDNCDPDYKE</sequence>
<proteinExistence type="predicted"/>
<dbReference type="AlphaFoldDB" id="A0A6C0H4J0"/>
<protein>
    <submittedName>
        <fullName evidence="1">Uncharacterized protein</fullName>
    </submittedName>
</protein>